<dbReference type="PANTHER" id="PTHR37534:SF3">
    <property type="entry name" value="ZN(II)2CYS6 TRANSCRIPTION FACTOR (EUROFUNG)"/>
    <property type="match status" value="1"/>
</dbReference>
<dbReference type="CDD" id="cd12148">
    <property type="entry name" value="fungal_TF_MHR"/>
    <property type="match status" value="1"/>
</dbReference>
<evidence type="ECO:0000256" key="2">
    <source>
        <dbReference type="ARBA" id="ARBA00023242"/>
    </source>
</evidence>
<sequence length="446" mass="49957">MPGVEQEQDAATNEGSLLSASEPADARPNINETGLIRPVAALPSPEWSMSTQQMVNDIDGFGASPGSSWSDSLPYSAENASLRWFGLLATDATLGFGFSSSATVLQTSMTQDIGGTFGTSNSTTATHERHFGGDLHNSKESFAGYSNADEAPLRNDQLPLFQHFVQNLSSWIDITDPGKSFSVVVPHMALRDPGLMNSILALSSRHLSLRSATLQQGQHWPADRTQAVQYYNEALRYLQQAMKNPSYLRSDELLATVLTISTYEMIDGSDRGWERHLKGVFWIQRSQLIHGESHGLKKWIWWAWLRQDIWAAFRERRRILSYYTMTKACADLDFWELVNRAVFLLGQCINYASDTEIAAGRLNLPARMQRAEHLWTFLEEWQGCFAIHDRRLPAPRRTSSSPFAPVWINPPAASTYMSFLSELTVSTRGHTAVLNPAFFSHISFES</sequence>
<gene>
    <name evidence="4" type="ORF">LTR97_008045</name>
</gene>
<protein>
    <recommendedName>
        <fullName evidence="6">Transcription factor domain-containing protein</fullName>
    </recommendedName>
</protein>
<dbReference type="GO" id="GO:0000976">
    <property type="term" value="F:transcription cis-regulatory region binding"/>
    <property type="evidence" value="ECO:0007669"/>
    <property type="project" value="TreeGrafter"/>
</dbReference>
<dbReference type="GO" id="GO:0045944">
    <property type="term" value="P:positive regulation of transcription by RNA polymerase II"/>
    <property type="evidence" value="ECO:0007669"/>
    <property type="project" value="TreeGrafter"/>
</dbReference>
<evidence type="ECO:0000256" key="3">
    <source>
        <dbReference type="SAM" id="MobiDB-lite"/>
    </source>
</evidence>
<dbReference type="AlphaFoldDB" id="A0AAN8A1Y0"/>
<dbReference type="PANTHER" id="PTHR37534">
    <property type="entry name" value="TRANSCRIPTIONAL ACTIVATOR PROTEIN UGA3"/>
    <property type="match status" value="1"/>
</dbReference>
<feature type="region of interest" description="Disordered" evidence="3">
    <location>
        <begin position="1"/>
        <end position="30"/>
    </location>
</feature>
<keyword evidence="2" id="KW-0539">Nucleus</keyword>
<organism evidence="4 5">
    <name type="scientific">Elasticomyces elasticus</name>
    <dbReference type="NCBI Taxonomy" id="574655"/>
    <lineage>
        <taxon>Eukaryota</taxon>
        <taxon>Fungi</taxon>
        <taxon>Dikarya</taxon>
        <taxon>Ascomycota</taxon>
        <taxon>Pezizomycotina</taxon>
        <taxon>Dothideomycetes</taxon>
        <taxon>Dothideomycetidae</taxon>
        <taxon>Mycosphaerellales</taxon>
        <taxon>Teratosphaeriaceae</taxon>
        <taxon>Elasticomyces</taxon>
    </lineage>
</organism>
<accession>A0AAN8A1Y0</accession>
<evidence type="ECO:0000256" key="1">
    <source>
        <dbReference type="ARBA" id="ARBA00004123"/>
    </source>
</evidence>
<dbReference type="Proteomes" id="UP001310594">
    <property type="component" value="Unassembled WGS sequence"/>
</dbReference>
<comment type="caution">
    <text evidence="4">The sequence shown here is derived from an EMBL/GenBank/DDBJ whole genome shotgun (WGS) entry which is preliminary data.</text>
</comment>
<evidence type="ECO:0008006" key="6">
    <source>
        <dbReference type="Google" id="ProtNLM"/>
    </source>
</evidence>
<dbReference type="GO" id="GO:0003700">
    <property type="term" value="F:DNA-binding transcription factor activity"/>
    <property type="evidence" value="ECO:0007669"/>
    <property type="project" value="TreeGrafter"/>
</dbReference>
<evidence type="ECO:0000313" key="4">
    <source>
        <dbReference type="EMBL" id="KAK5696741.1"/>
    </source>
</evidence>
<evidence type="ECO:0000313" key="5">
    <source>
        <dbReference type="Proteomes" id="UP001310594"/>
    </source>
</evidence>
<dbReference type="GO" id="GO:0005634">
    <property type="term" value="C:nucleus"/>
    <property type="evidence" value="ECO:0007669"/>
    <property type="project" value="UniProtKB-SubCell"/>
</dbReference>
<dbReference type="InterPro" id="IPR021858">
    <property type="entry name" value="Fun_TF"/>
</dbReference>
<dbReference type="EMBL" id="JAVRQU010000012">
    <property type="protein sequence ID" value="KAK5696741.1"/>
    <property type="molecule type" value="Genomic_DNA"/>
</dbReference>
<proteinExistence type="predicted"/>
<comment type="subcellular location">
    <subcellularLocation>
        <location evidence="1">Nucleus</location>
    </subcellularLocation>
</comment>
<reference evidence="4" key="1">
    <citation type="submission" date="2023-08" db="EMBL/GenBank/DDBJ databases">
        <title>Black Yeasts Isolated from many extreme environments.</title>
        <authorList>
            <person name="Coleine C."/>
            <person name="Stajich J.E."/>
            <person name="Selbmann L."/>
        </authorList>
    </citation>
    <scope>NUCLEOTIDE SEQUENCE</scope>
    <source>
        <strain evidence="4">CCFEE 5810</strain>
    </source>
</reference>
<name>A0AAN8A1Y0_9PEZI</name>
<feature type="compositionally biased region" description="Polar residues" evidence="3">
    <location>
        <begin position="9"/>
        <end position="19"/>
    </location>
</feature>
<dbReference type="Pfam" id="PF11951">
    <property type="entry name" value="Fungal_trans_2"/>
    <property type="match status" value="1"/>
</dbReference>